<protein>
    <submittedName>
        <fullName evidence="2">Uncharacterized protein</fullName>
    </submittedName>
</protein>
<reference evidence="3" key="1">
    <citation type="submission" date="2020-06" db="EMBL/GenBank/DDBJ databases">
        <title>A chromosome-scale genome assembly of Talaromyces rugulosus W13939.</title>
        <authorList>
            <person name="Wang B."/>
            <person name="Guo L."/>
            <person name="Ye K."/>
            <person name="Wang L."/>
        </authorList>
    </citation>
    <scope>NUCLEOTIDE SEQUENCE [LARGE SCALE GENOMIC DNA]</scope>
    <source>
        <strain evidence="3">W13939</strain>
    </source>
</reference>
<feature type="region of interest" description="Disordered" evidence="1">
    <location>
        <begin position="1"/>
        <end position="25"/>
    </location>
</feature>
<keyword evidence="3" id="KW-1185">Reference proteome</keyword>
<dbReference type="GeneID" id="55995136"/>
<feature type="compositionally biased region" description="Basic and acidic residues" evidence="1">
    <location>
        <begin position="94"/>
        <end position="106"/>
    </location>
</feature>
<feature type="compositionally biased region" description="Acidic residues" evidence="1">
    <location>
        <begin position="62"/>
        <end position="75"/>
    </location>
</feature>
<dbReference type="KEGG" id="trg:TRUGW13939_07646"/>
<evidence type="ECO:0000313" key="2">
    <source>
        <dbReference type="EMBL" id="QKX60501.1"/>
    </source>
</evidence>
<dbReference type="RefSeq" id="XP_035346677.1">
    <property type="nucleotide sequence ID" value="XM_035490784.1"/>
</dbReference>
<feature type="compositionally biased region" description="Polar residues" evidence="1">
    <location>
        <begin position="1"/>
        <end position="15"/>
    </location>
</feature>
<evidence type="ECO:0000313" key="3">
    <source>
        <dbReference type="Proteomes" id="UP000509510"/>
    </source>
</evidence>
<accession>A0A7H8R490</accession>
<dbReference type="EMBL" id="CP055901">
    <property type="protein sequence ID" value="QKX60501.1"/>
    <property type="molecule type" value="Genomic_DNA"/>
</dbReference>
<name>A0A7H8R490_TALRU</name>
<feature type="region of interest" description="Disordered" evidence="1">
    <location>
        <begin position="45"/>
        <end position="106"/>
    </location>
</feature>
<proteinExistence type="predicted"/>
<evidence type="ECO:0000256" key="1">
    <source>
        <dbReference type="SAM" id="MobiDB-lite"/>
    </source>
</evidence>
<organism evidence="2 3">
    <name type="scientific">Talaromyces rugulosus</name>
    <name type="common">Penicillium rugulosum</name>
    <dbReference type="NCBI Taxonomy" id="121627"/>
    <lineage>
        <taxon>Eukaryota</taxon>
        <taxon>Fungi</taxon>
        <taxon>Dikarya</taxon>
        <taxon>Ascomycota</taxon>
        <taxon>Pezizomycotina</taxon>
        <taxon>Eurotiomycetes</taxon>
        <taxon>Eurotiomycetidae</taxon>
        <taxon>Eurotiales</taxon>
        <taxon>Trichocomaceae</taxon>
        <taxon>Talaromyces</taxon>
        <taxon>Talaromyces sect. Islandici</taxon>
    </lineage>
</organism>
<sequence>MTSPKISDQKYSLSASPDRESAISRNAVRMMDELNRKIEDSGYKAYLGKSGTSGPSTAPVDEYFDDDSFTSEEEASMSNEMSKEYSESDSSTDVSERKRIPNELLRRQKKANMRYNALTPHIQKLFRDPENTMVEATLKKEGIDVNFLQNLADVCRKSKSTPMKTVHRKIQLKGYPREWASDMIRICVVTEDTLLVDISNQVMDIEDCVGKLQRSLEKIFEYRSSQE</sequence>
<dbReference type="AlphaFoldDB" id="A0A7H8R490"/>
<dbReference type="Proteomes" id="UP000509510">
    <property type="component" value="Chromosome IV"/>
</dbReference>
<gene>
    <name evidence="2" type="ORF">TRUGW13939_07646</name>
</gene>